<dbReference type="InterPro" id="IPR036837">
    <property type="entry name" value="Cation_efflux_CTD_sf"/>
</dbReference>
<comment type="subcellular location">
    <subcellularLocation>
        <location evidence="1">Membrane</location>
        <topology evidence="1">Multi-pass membrane protein</topology>
    </subcellularLocation>
</comment>
<feature type="transmembrane region" description="Helical" evidence="7">
    <location>
        <begin position="45"/>
        <end position="64"/>
    </location>
</feature>
<evidence type="ECO:0000256" key="4">
    <source>
        <dbReference type="ARBA" id="ARBA00022692"/>
    </source>
</evidence>
<evidence type="ECO:0000313" key="11">
    <source>
        <dbReference type="Proteomes" id="UP000252415"/>
    </source>
</evidence>
<feature type="transmembrane region" description="Helical" evidence="7">
    <location>
        <begin position="171"/>
        <end position="190"/>
    </location>
</feature>
<feature type="domain" description="Cation efflux protein transmembrane" evidence="8">
    <location>
        <begin position="16"/>
        <end position="192"/>
    </location>
</feature>
<dbReference type="PANTHER" id="PTHR43840">
    <property type="entry name" value="MITOCHONDRIAL METAL TRANSPORTER 1-RELATED"/>
    <property type="match status" value="1"/>
</dbReference>
<evidence type="ECO:0000259" key="8">
    <source>
        <dbReference type="Pfam" id="PF01545"/>
    </source>
</evidence>
<dbReference type="PANTHER" id="PTHR43840:SF15">
    <property type="entry name" value="MITOCHONDRIAL METAL TRANSPORTER 1-RELATED"/>
    <property type="match status" value="1"/>
</dbReference>
<feature type="domain" description="Cation efflux protein cytoplasmic" evidence="9">
    <location>
        <begin position="206"/>
        <end position="283"/>
    </location>
</feature>
<dbReference type="NCBIfam" id="TIGR01297">
    <property type="entry name" value="CDF"/>
    <property type="match status" value="1"/>
</dbReference>
<keyword evidence="5 7" id="KW-1133">Transmembrane helix</keyword>
<comment type="caution">
    <text evidence="10">The sequence shown here is derived from an EMBL/GenBank/DDBJ whole genome shotgun (WGS) entry which is preliminary data.</text>
</comment>
<dbReference type="Proteomes" id="UP000252415">
    <property type="component" value="Unassembled WGS sequence"/>
</dbReference>
<keyword evidence="11" id="KW-1185">Reference proteome</keyword>
<name>A0A368VNY2_9BACL</name>
<dbReference type="InterPro" id="IPR027469">
    <property type="entry name" value="Cation_efflux_TMD_sf"/>
</dbReference>
<organism evidence="10 11">
    <name type="scientific">Paenibacillus prosopidis</name>
    <dbReference type="NCBI Taxonomy" id="630520"/>
    <lineage>
        <taxon>Bacteria</taxon>
        <taxon>Bacillati</taxon>
        <taxon>Bacillota</taxon>
        <taxon>Bacilli</taxon>
        <taxon>Bacillales</taxon>
        <taxon>Paenibacillaceae</taxon>
        <taxon>Paenibacillus</taxon>
    </lineage>
</organism>
<evidence type="ECO:0000256" key="5">
    <source>
        <dbReference type="ARBA" id="ARBA00022989"/>
    </source>
</evidence>
<evidence type="ECO:0000256" key="3">
    <source>
        <dbReference type="ARBA" id="ARBA00022448"/>
    </source>
</evidence>
<dbReference type="OrthoDB" id="9806522at2"/>
<dbReference type="Pfam" id="PF01545">
    <property type="entry name" value="Cation_efflux"/>
    <property type="match status" value="1"/>
</dbReference>
<proteinExistence type="inferred from homology"/>
<accession>A0A368VNY2</accession>
<dbReference type="InterPro" id="IPR027470">
    <property type="entry name" value="Cation_efflux_CTD"/>
</dbReference>
<dbReference type="Gene3D" id="3.30.70.1350">
    <property type="entry name" value="Cation efflux protein, cytoplasmic domain"/>
    <property type="match status" value="1"/>
</dbReference>
<protein>
    <submittedName>
        <fullName evidence="10">Cation diffusion facilitator family transporter</fullName>
    </submittedName>
</protein>
<dbReference type="SUPFAM" id="SSF160240">
    <property type="entry name" value="Cation efflux protein cytoplasmic domain-like"/>
    <property type="match status" value="1"/>
</dbReference>
<dbReference type="InterPro" id="IPR002524">
    <property type="entry name" value="Cation_efflux"/>
</dbReference>
<comment type="similarity">
    <text evidence="2">Belongs to the cation diffusion facilitator (CDF) transporter (TC 2.A.4) family.</text>
</comment>
<keyword evidence="3" id="KW-0813">Transport</keyword>
<dbReference type="RefSeq" id="WP_114382289.1">
    <property type="nucleotide sequence ID" value="NZ_QPJD01000015.1"/>
</dbReference>
<dbReference type="InterPro" id="IPR058533">
    <property type="entry name" value="Cation_efflux_TM"/>
</dbReference>
<feature type="transmembrane region" description="Helical" evidence="7">
    <location>
        <begin position="119"/>
        <end position="136"/>
    </location>
</feature>
<reference evidence="10 11" key="1">
    <citation type="submission" date="2018-07" db="EMBL/GenBank/DDBJ databases">
        <title>Genomic Encyclopedia of Type Strains, Phase III (KMG-III): the genomes of soil and plant-associated and newly described type strains.</title>
        <authorList>
            <person name="Whitman W."/>
        </authorList>
    </citation>
    <scope>NUCLEOTIDE SEQUENCE [LARGE SCALE GENOMIC DNA]</scope>
    <source>
        <strain evidence="10 11">CECT 7506</strain>
    </source>
</reference>
<dbReference type="Pfam" id="PF16916">
    <property type="entry name" value="ZT_dimer"/>
    <property type="match status" value="1"/>
</dbReference>
<dbReference type="InterPro" id="IPR050291">
    <property type="entry name" value="CDF_Transporter"/>
</dbReference>
<dbReference type="AlphaFoldDB" id="A0A368VNY2"/>
<evidence type="ECO:0000259" key="9">
    <source>
        <dbReference type="Pfam" id="PF16916"/>
    </source>
</evidence>
<evidence type="ECO:0000256" key="1">
    <source>
        <dbReference type="ARBA" id="ARBA00004141"/>
    </source>
</evidence>
<feature type="transmembrane region" description="Helical" evidence="7">
    <location>
        <begin position="143"/>
        <end position="165"/>
    </location>
</feature>
<feature type="transmembrane region" description="Helical" evidence="7">
    <location>
        <begin position="12"/>
        <end position="33"/>
    </location>
</feature>
<dbReference type="SUPFAM" id="SSF161111">
    <property type="entry name" value="Cation efflux protein transmembrane domain-like"/>
    <property type="match status" value="1"/>
</dbReference>
<dbReference type="GO" id="GO:0008324">
    <property type="term" value="F:monoatomic cation transmembrane transporter activity"/>
    <property type="evidence" value="ECO:0007669"/>
    <property type="project" value="InterPro"/>
</dbReference>
<gene>
    <name evidence="10" type="ORF">DFP97_11513</name>
</gene>
<evidence type="ECO:0000256" key="2">
    <source>
        <dbReference type="ARBA" id="ARBA00008114"/>
    </source>
</evidence>
<dbReference type="GO" id="GO:0016020">
    <property type="term" value="C:membrane"/>
    <property type="evidence" value="ECO:0007669"/>
    <property type="project" value="UniProtKB-SubCell"/>
</dbReference>
<evidence type="ECO:0000256" key="6">
    <source>
        <dbReference type="ARBA" id="ARBA00023136"/>
    </source>
</evidence>
<sequence length="305" mass="32869">MSTAQRYAKAESANWAGLWGNMLLALFKGTVGWLSGSKALLADAFHSAAEVAAAIAALSGLQASRRRKTAKPNAAAETEDRRGETAATILLSVVLLIIGLEIGISAIRDISDGVTDAPHWSSLAAIAAGLIVKELFFSSKERISGLSCSLAAFIGAGGAIIGNVLTMPVLYYLDPAAALVIAVIIMNNGYRMTAALIRKDHKEAADEEDPNELMQLVQRVEGVITVQSLRAKEHGHYVVAEIVISVNPRISVLEGHEIAKRVKQLVMKRFIHVTDVSIYVEPYDPGYPYKSNHDPNQEQMPTLLQ</sequence>
<evidence type="ECO:0000313" key="10">
    <source>
        <dbReference type="EMBL" id="RCW42582.1"/>
    </source>
</evidence>
<keyword evidence="4 7" id="KW-0812">Transmembrane</keyword>
<dbReference type="Gene3D" id="1.20.1510.10">
    <property type="entry name" value="Cation efflux protein transmembrane domain"/>
    <property type="match status" value="1"/>
</dbReference>
<dbReference type="EMBL" id="QPJD01000015">
    <property type="protein sequence ID" value="RCW42582.1"/>
    <property type="molecule type" value="Genomic_DNA"/>
</dbReference>
<evidence type="ECO:0000256" key="7">
    <source>
        <dbReference type="SAM" id="Phobius"/>
    </source>
</evidence>
<feature type="transmembrane region" description="Helical" evidence="7">
    <location>
        <begin position="85"/>
        <end position="107"/>
    </location>
</feature>
<keyword evidence="6 7" id="KW-0472">Membrane</keyword>